<organism evidence="3 4">
    <name type="scientific">Deinococcus peraridilitoris (strain DSM 19664 / LMG 22246 / CIP 109416 / KR-200)</name>
    <dbReference type="NCBI Taxonomy" id="937777"/>
    <lineage>
        <taxon>Bacteria</taxon>
        <taxon>Thermotogati</taxon>
        <taxon>Deinococcota</taxon>
        <taxon>Deinococci</taxon>
        <taxon>Deinococcales</taxon>
        <taxon>Deinococcaceae</taxon>
        <taxon>Deinococcus</taxon>
    </lineage>
</organism>
<accession>L0A4L7</accession>
<name>L0A4L7_DEIPD</name>
<dbReference type="HOGENOM" id="CLU_000445_11_1_0"/>
<feature type="transmembrane region" description="Helical" evidence="1">
    <location>
        <begin position="166"/>
        <end position="190"/>
    </location>
</feature>
<proteinExistence type="predicted"/>
<feature type="transmembrane region" description="Helical" evidence="1">
    <location>
        <begin position="26"/>
        <end position="46"/>
    </location>
</feature>
<dbReference type="Pfam" id="PF00990">
    <property type="entry name" value="GGDEF"/>
    <property type="match status" value="1"/>
</dbReference>
<dbReference type="KEGG" id="dpd:Deipe_2922"/>
<feature type="domain" description="GGDEF" evidence="2">
    <location>
        <begin position="227"/>
        <end position="356"/>
    </location>
</feature>
<feature type="transmembrane region" description="Helical" evidence="1">
    <location>
        <begin position="136"/>
        <end position="154"/>
    </location>
</feature>
<dbReference type="PANTHER" id="PTHR45138">
    <property type="entry name" value="REGULATORY COMPONENTS OF SENSORY TRANSDUCTION SYSTEM"/>
    <property type="match status" value="1"/>
</dbReference>
<dbReference type="SUPFAM" id="SSF55073">
    <property type="entry name" value="Nucleotide cyclase"/>
    <property type="match status" value="1"/>
</dbReference>
<evidence type="ECO:0000256" key="1">
    <source>
        <dbReference type="SAM" id="Phobius"/>
    </source>
</evidence>
<dbReference type="NCBIfam" id="TIGR00254">
    <property type="entry name" value="GGDEF"/>
    <property type="match status" value="1"/>
</dbReference>
<protein>
    <submittedName>
        <fullName evidence="3">Diguanylate cyclase (GGDEF) domain-containing protein</fullName>
    </submittedName>
</protein>
<keyword evidence="4" id="KW-1185">Reference proteome</keyword>
<keyword evidence="1" id="KW-1133">Transmembrane helix</keyword>
<dbReference type="InterPro" id="IPR029787">
    <property type="entry name" value="Nucleotide_cyclase"/>
</dbReference>
<sequence length="357" mass="39728">MTITSPDVSTNRAALPDPWVSSRRSLLLGQFSVGVIACLLALAVQWPNPDALDGIALPVLALVLASLFTGLWTRRLSDQAAGRLAFISLAVYFLLSLNYQLLAYVPERLHLSESTYWFTVVYCTAFIVWRRRAAMAWATVTFALAGFSTVTHLPDILRTSGFDPDLLGFVAQFFAAGLAAILLLYHITLLQERYSEARMLAYADFLTGLPNRRCGEILLENELRNSGPLTVVLFDLDHFKSVNDTYGHDIGDLVLREAARLTALRVRGEHLVVRWGGEEFLLIMPRTDARVAEHLAERIRADIAHHRFEGAGPLTASFGMAVQRAGDTSERLVKRADAALYRAKQLGRNRVKLPTMF</sequence>
<dbReference type="FunFam" id="3.30.70.270:FF:000001">
    <property type="entry name" value="Diguanylate cyclase domain protein"/>
    <property type="match status" value="1"/>
</dbReference>
<dbReference type="PROSITE" id="PS50887">
    <property type="entry name" value="GGDEF"/>
    <property type="match status" value="1"/>
</dbReference>
<reference evidence="4" key="1">
    <citation type="submission" date="2012-03" db="EMBL/GenBank/DDBJ databases">
        <title>Complete sequence of chromosome of Deinococcus peraridilitoris DSM 19664.</title>
        <authorList>
            <person name="Lucas S."/>
            <person name="Copeland A."/>
            <person name="Lapidus A."/>
            <person name="Glavina del Rio T."/>
            <person name="Dalin E."/>
            <person name="Tice H."/>
            <person name="Bruce D."/>
            <person name="Goodwin L."/>
            <person name="Pitluck S."/>
            <person name="Peters L."/>
            <person name="Mikhailova N."/>
            <person name="Lu M."/>
            <person name="Kyrpides N."/>
            <person name="Mavromatis K."/>
            <person name="Ivanova N."/>
            <person name="Brettin T."/>
            <person name="Detter J.C."/>
            <person name="Han C."/>
            <person name="Larimer F."/>
            <person name="Land M."/>
            <person name="Hauser L."/>
            <person name="Markowitz V."/>
            <person name="Cheng J.-F."/>
            <person name="Hugenholtz P."/>
            <person name="Woyke T."/>
            <person name="Wu D."/>
            <person name="Pukall R."/>
            <person name="Steenblock K."/>
            <person name="Brambilla E."/>
            <person name="Klenk H.-P."/>
            <person name="Eisen J.A."/>
        </authorList>
    </citation>
    <scope>NUCLEOTIDE SEQUENCE [LARGE SCALE GENOMIC DNA]</scope>
    <source>
        <strain evidence="4">DSM 19664 / LMG 22246 / CIP 109416 / KR-200</strain>
    </source>
</reference>
<dbReference type="GO" id="GO:0052621">
    <property type="term" value="F:diguanylate cyclase activity"/>
    <property type="evidence" value="ECO:0007669"/>
    <property type="project" value="TreeGrafter"/>
</dbReference>
<keyword evidence="1" id="KW-0472">Membrane</keyword>
<dbReference type="CDD" id="cd01949">
    <property type="entry name" value="GGDEF"/>
    <property type="match status" value="1"/>
</dbReference>
<feature type="transmembrane region" description="Helical" evidence="1">
    <location>
        <begin position="52"/>
        <end position="72"/>
    </location>
</feature>
<dbReference type="STRING" id="937777.Deipe_2922"/>
<feature type="transmembrane region" description="Helical" evidence="1">
    <location>
        <begin position="114"/>
        <end position="129"/>
    </location>
</feature>
<dbReference type="InterPro" id="IPR043128">
    <property type="entry name" value="Rev_trsase/Diguanyl_cyclase"/>
</dbReference>
<dbReference type="EMBL" id="CP003382">
    <property type="protein sequence ID" value="AFZ68379.1"/>
    <property type="molecule type" value="Genomic_DNA"/>
</dbReference>
<dbReference type="SMART" id="SM00267">
    <property type="entry name" value="GGDEF"/>
    <property type="match status" value="1"/>
</dbReference>
<dbReference type="PATRIC" id="fig|937777.3.peg.2939"/>
<evidence type="ECO:0000313" key="4">
    <source>
        <dbReference type="Proteomes" id="UP000010467"/>
    </source>
</evidence>
<dbReference type="PANTHER" id="PTHR45138:SF9">
    <property type="entry name" value="DIGUANYLATE CYCLASE DGCM-RELATED"/>
    <property type="match status" value="1"/>
</dbReference>
<dbReference type="InterPro" id="IPR050469">
    <property type="entry name" value="Diguanylate_Cyclase"/>
</dbReference>
<dbReference type="Gene3D" id="3.30.70.270">
    <property type="match status" value="1"/>
</dbReference>
<feature type="transmembrane region" description="Helical" evidence="1">
    <location>
        <begin position="84"/>
        <end position="102"/>
    </location>
</feature>
<gene>
    <name evidence="3" type="ordered locus">Deipe_2922</name>
</gene>
<evidence type="ECO:0000313" key="3">
    <source>
        <dbReference type="EMBL" id="AFZ68379.1"/>
    </source>
</evidence>
<dbReference type="RefSeq" id="WP_015236681.1">
    <property type="nucleotide sequence ID" value="NC_019793.1"/>
</dbReference>
<evidence type="ECO:0000259" key="2">
    <source>
        <dbReference type="PROSITE" id="PS50887"/>
    </source>
</evidence>
<dbReference type="InterPro" id="IPR000160">
    <property type="entry name" value="GGDEF_dom"/>
</dbReference>
<dbReference type="Proteomes" id="UP000010467">
    <property type="component" value="Chromosome"/>
</dbReference>
<dbReference type="OrthoDB" id="9759607at2"/>
<keyword evidence="1" id="KW-0812">Transmembrane</keyword>
<dbReference type="AlphaFoldDB" id="L0A4L7"/>
<dbReference type="eggNOG" id="COG3706">
    <property type="taxonomic scope" value="Bacteria"/>
</dbReference>